<dbReference type="InterPro" id="IPR014876">
    <property type="entry name" value="DEK_C"/>
</dbReference>
<feature type="binding site" evidence="14">
    <location>
        <begin position="116"/>
        <end position="123"/>
    </location>
    <ligand>
        <name>ATP</name>
        <dbReference type="ChEBI" id="CHEBI:30616"/>
    </ligand>
</feature>
<dbReference type="SUPFAM" id="SSF52540">
    <property type="entry name" value="P-loop containing nucleoside triphosphate hydrolases"/>
    <property type="match status" value="1"/>
</dbReference>
<accession>A0A067S954</accession>
<keyword evidence="20" id="KW-1185">Reference proteome</keyword>
<dbReference type="Pfam" id="PF08766">
    <property type="entry name" value="DEK_C"/>
    <property type="match status" value="1"/>
</dbReference>
<feature type="region of interest" description="Disordered" evidence="15">
    <location>
        <begin position="1801"/>
        <end position="1833"/>
    </location>
</feature>
<feature type="compositionally biased region" description="Basic and acidic residues" evidence="15">
    <location>
        <begin position="775"/>
        <end position="788"/>
    </location>
</feature>
<dbReference type="InterPro" id="IPR004835">
    <property type="entry name" value="Chitin_synth"/>
</dbReference>
<dbReference type="PANTHER" id="PTHR22914:SF45">
    <property type="entry name" value="CHITIN SYNTHASE"/>
    <property type="match status" value="1"/>
</dbReference>
<feature type="compositionally biased region" description="Basic and acidic residues" evidence="15">
    <location>
        <begin position="616"/>
        <end position="631"/>
    </location>
</feature>
<feature type="transmembrane region" description="Helical" evidence="16">
    <location>
        <begin position="1625"/>
        <end position="1646"/>
    </location>
</feature>
<evidence type="ECO:0000256" key="10">
    <source>
        <dbReference type="ARBA" id="ARBA00023175"/>
    </source>
</evidence>
<dbReference type="GO" id="GO:0003779">
    <property type="term" value="F:actin binding"/>
    <property type="evidence" value="ECO:0007669"/>
    <property type="project" value="UniProtKB-KW"/>
</dbReference>
<comment type="catalytic activity">
    <reaction evidence="13">
        <text>[(1-&gt;4)-N-acetyl-beta-D-glucosaminyl](n) + UDP-N-acetyl-alpha-D-glucosamine = [(1-&gt;4)-N-acetyl-beta-D-glucosaminyl](n+1) + UDP + H(+)</text>
        <dbReference type="Rhea" id="RHEA:16637"/>
        <dbReference type="Rhea" id="RHEA-COMP:9593"/>
        <dbReference type="Rhea" id="RHEA-COMP:9595"/>
        <dbReference type="ChEBI" id="CHEBI:15378"/>
        <dbReference type="ChEBI" id="CHEBI:17029"/>
        <dbReference type="ChEBI" id="CHEBI:57705"/>
        <dbReference type="ChEBI" id="CHEBI:58223"/>
        <dbReference type="EC" id="2.4.1.16"/>
    </reaction>
</comment>
<dbReference type="Pfam" id="PF00063">
    <property type="entry name" value="Myosin_head"/>
    <property type="match status" value="1"/>
</dbReference>
<dbReference type="Proteomes" id="UP000027222">
    <property type="component" value="Unassembled WGS sequence"/>
</dbReference>
<sequence>MNRQSSGTMSAHQRLEAATDLARLSPISDDIIVACLRERFMTDTIYTNIGTSGLVALNPHKYVASNADAVLHKYAAEYRDSSEVKDRLPPHIFQIANNAYYHMRRTAQDQCLVFSGETSSGKSENRRLAIKSLLELSVSNPGKKGSKLANQVPAAEFVLESFGNARTLFNPNASRFGKYTELQFSDKGRLNGVKTLDYYLERNRVAAVPSGERNFHIFYYLVAGASPEERQHLHLLEKTAYRYLGQRGTSTARPTGGHDDDGQRFDQLKIALKTIGFSKRHVAQTCQLVAAILHLGNLEFTVDRHRNEDAAVVRNTDMLEIVADFLGIQPAALEAALSYKTKLVKKELCTVFLDPDGASDNRDDLAKTLYSLLFAWLNEHINQRLCKDDFSTFIGLFDLPGPQNMSSRPNSLDQFCINFANERLQNWIQRSLFEKHVNEYNVEGVSRFVPQVPYFDNTECIRLLQNSPGGLVHIMDDQARRQPKKTDHTMVEAFTKRWGNHSSFKTGTLDRSGFPSFTVNHYNGSVTYSSEGFLDRNLDAINPDFVSLLRGVADGLEGTGSINPFVKGLFSAKAIATQAHPRNEDTIVAAQQAVKPMRAPSTRRKSAVKRMPTLKEGVDVEEKERDDDDTHGAGNLTGSSPCVAGEFKAALDTLFETIDETQPWYIFCINPNDSQLPNQLEGRSVKGQVKGVGLTEVARRSVNFFEVGMTPEEFCDRYSEGLVAGGVSEGDDREIIGQARTTFGLGEKDLVLGTLKVFLSQRAFHKFEDQLRSRDVEEQKRNRLRDAEAEAGLDPRGINDPYAPYRSPNEELEPSPWGNNNYSDAYGASNQQLPLVSNASPFQRADLYDDDYEENKSVRSDDFDARSKFTSQRDDSVSHFGSESYAPSRNMFQNTDKRGLMEKEALAGEIQEGETTEILKESSARRRWVAMCWMLTWWVPTPLLTYVGRMKRMDVRQAWREKLALNLIIWFICGCAVFVIAVLGVVICPTEHIFNSAELASHSSVLSPNNVLTSIRGEVFDLTAVAETHHRVVNVVPVKSILKYGGQSADSIFPVQVSALCNGISGSVSPYIVLDSKNNTDVNSVYHDFRVFTNDSRPDWYFERMVEMRYQARVGFVGMTPREIRNHASAGQSIAIYNGLIYDVSTYLTSPPAIRTPQGTQAPGGTDVNFMSGDILDLFKFNAGSDITKRLNSLNIDRDILARQKVCLRNLFLVGKVDNRQSPQCLFANYILLILSIIMVSIIGFKFLASINFGAARAPEDHDKFVICQVPCYTEGDVSLRRTIDSLAQMKYDDKRKLLVVICDGMIVGSGNDRPTPRIVLDILGADPNLDPEPLSFMSLGEGAKQHNMGKVYSGLYECSGHVVPYLVIVKIGKPTERARPGNRGKRDSQMLLMHFLNKVHFNSPMNPLELEMYHQIKNVIGVNPSFYEYLFMVDADTTVDPLSVNRLISAMIHDKKLLGACGETELANAKQSLITMMQVYEYFISHHMAKAFESLFGSVTCLPGCFTLYRLRTPDTHKPLLIANQLITDYSENRVDTLHMKNLLHLGEDRYLTTLLLKHFPRFKTQFIRDAHAYTVAPDDWQVLLSQRRRWINSTVHNLGELIFLDQLCGFCCFSMRFVVMIDLLSTLIQPVTVAYIAYLIYLVAGLGKSIPTLSLIMIAAVYGIQALVFVMRRKWDMIGWMIFYILAIPAFSFFLPLYSFWKMDDFSWGQTRLVLGESGKKMIVHDEGKFDPRSIPLKSWSDYENELWDKESNHSIGSWVPPNKIKNDGYPESHTASIYGRETFYEPRSFSPAPSQFGMHPPPGYQSGRNTPQSPFHVSPETALLQPTPSRPITNYLDIPIPRTHSPEDGDLGGGPSDMDIDLAVQQVLRSADLNSITKREIRRQLEDHFGMDLTSRKAVINASIDRILLNQN</sequence>
<dbReference type="PROSITE" id="PS51456">
    <property type="entry name" value="MYOSIN_MOTOR"/>
    <property type="match status" value="1"/>
</dbReference>
<feature type="domain" description="DEK-C" evidence="18">
    <location>
        <begin position="1857"/>
        <end position="1912"/>
    </location>
</feature>
<dbReference type="Gene3D" id="3.40.850.10">
    <property type="entry name" value="Kinesin motor domain"/>
    <property type="match status" value="1"/>
</dbReference>
<feature type="transmembrane region" description="Helical" evidence="16">
    <location>
        <begin position="1684"/>
        <end position="1703"/>
    </location>
</feature>
<dbReference type="Pfam" id="PF03142">
    <property type="entry name" value="Chitin_synth_2"/>
    <property type="match status" value="1"/>
</dbReference>
<evidence type="ECO:0000256" key="2">
    <source>
        <dbReference type="ARBA" id="ARBA00012543"/>
    </source>
</evidence>
<evidence type="ECO:0000313" key="20">
    <source>
        <dbReference type="Proteomes" id="UP000027222"/>
    </source>
</evidence>
<gene>
    <name evidence="19" type="ORF">GALMADRAFT_259196</name>
</gene>
<dbReference type="GO" id="GO:0003774">
    <property type="term" value="F:cytoskeletal motor activity"/>
    <property type="evidence" value="ECO:0007669"/>
    <property type="project" value="UniProtKB-UniRule"/>
</dbReference>
<dbReference type="PANTHER" id="PTHR22914">
    <property type="entry name" value="CHITIN SYNTHASE"/>
    <property type="match status" value="1"/>
</dbReference>
<keyword evidence="7 16" id="KW-1133">Transmembrane helix</keyword>
<dbReference type="HOGENOM" id="CLU_000192_0_0_1"/>
<feature type="transmembrane region" description="Helical" evidence="16">
    <location>
        <begin position="1227"/>
        <end position="1249"/>
    </location>
</feature>
<feature type="compositionally biased region" description="Polar residues" evidence="15">
    <location>
        <begin position="817"/>
        <end position="826"/>
    </location>
</feature>
<evidence type="ECO:0000256" key="1">
    <source>
        <dbReference type="ARBA" id="ARBA00004651"/>
    </source>
</evidence>
<keyword evidence="6 16" id="KW-0812">Transmembrane</keyword>
<dbReference type="Gene3D" id="1.10.10.60">
    <property type="entry name" value="Homeodomain-like"/>
    <property type="match status" value="1"/>
</dbReference>
<keyword evidence="3" id="KW-1003">Cell membrane</keyword>
<feature type="transmembrane region" description="Helical" evidence="16">
    <location>
        <begin position="1652"/>
        <end position="1672"/>
    </location>
</feature>
<feature type="region of interest" description="Disordered" evidence="15">
    <location>
        <begin position="775"/>
        <end position="826"/>
    </location>
</feature>
<keyword evidence="11" id="KW-0325">Glycoprotein</keyword>
<dbReference type="Gene3D" id="1.10.10.820">
    <property type="match status" value="1"/>
</dbReference>
<keyword evidence="5" id="KW-0808">Transferase</keyword>
<dbReference type="SMART" id="SM00242">
    <property type="entry name" value="MYSc"/>
    <property type="match status" value="1"/>
</dbReference>
<dbReference type="GO" id="GO:0031505">
    <property type="term" value="P:fungal-type cell wall organization"/>
    <property type="evidence" value="ECO:0007669"/>
    <property type="project" value="TreeGrafter"/>
</dbReference>
<dbReference type="InterPro" id="IPR027417">
    <property type="entry name" value="P-loop_NTPase"/>
</dbReference>
<organism evidence="19 20">
    <name type="scientific">Galerina marginata (strain CBS 339.88)</name>
    <dbReference type="NCBI Taxonomy" id="685588"/>
    <lineage>
        <taxon>Eukaryota</taxon>
        <taxon>Fungi</taxon>
        <taxon>Dikarya</taxon>
        <taxon>Basidiomycota</taxon>
        <taxon>Agaricomycotina</taxon>
        <taxon>Agaricomycetes</taxon>
        <taxon>Agaricomycetidae</taxon>
        <taxon>Agaricales</taxon>
        <taxon>Agaricineae</taxon>
        <taxon>Strophariaceae</taxon>
        <taxon>Galerina</taxon>
    </lineage>
</organism>
<dbReference type="PRINTS" id="PR00193">
    <property type="entry name" value="MYOSINHEAVY"/>
</dbReference>
<dbReference type="OrthoDB" id="370884at2759"/>
<evidence type="ECO:0000256" key="7">
    <source>
        <dbReference type="ARBA" id="ARBA00022989"/>
    </source>
</evidence>
<feature type="compositionally biased region" description="Basic and acidic residues" evidence="15">
    <location>
        <begin position="863"/>
        <end position="877"/>
    </location>
</feature>
<feature type="region of interest" description="Actin-binding" evidence="14">
    <location>
        <begin position="651"/>
        <end position="673"/>
    </location>
</feature>
<keyword evidence="14" id="KW-0547">Nucleotide-binding</keyword>
<evidence type="ECO:0000313" key="19">
    <source>
        <dbReference type="EMBL" id="KDR66437.1"/>
    </source>
</evidence>
<dbReference type="SUPFAM" id="SSF53448">
    <property type="entry name" value="Nucleotide-diphospho-sugar transferases"/>
    <property type="match status" value="1"/>
</dbReference>
<feature type="transmembrane region" description="Helical" evidence="16">
    <location>
        <begin position="967"/>
        <end position="987"/>
    </location>
</feature>
<dbReference type="GO" id="GO:0030428">
    <property type="term" value="C:cell septum"/>
    <property type="evidence" value="ECO:0007669"/>
    <property type="project" value="TreeGrafter"/>
</dbReference>
<dbReference type="GO" id="GO:0005524">
    <property type="term" value="F:ATP binding"/>
    <property type="evidence" value="ECO:0007669"/>
    <property type="project" value="UniProtKB-UniRule"/>
</dbReference>
<evidence type="ECO:0000259" key="17">
    <source>
        <dbReference type="PROSITE" id="PS51456"/>
    </source>
</evidence>
<feature type="region of interest" description="Disordered" evidence="15">
    <location>
        <begin position="863"/>
        <end position="883"/>
    </location>
</feature>
<dbReference type="EMBL" id="KL142423">
    <property type="protein sequence ID" value="KDR66437.1"/>
    <property type="molecule type" value="Genomic_DNA"/>
</dbReference>
<dbReference type="STRING" id="685588.A0A067S954"/>
<dbReference type="Gene3D" id="1.20.120.720">
    <property type="entry name" value="Myosin VI head, motor domain, U50 subdomain"/>
    <property type="match status" value="1"/>
</dbReference>
<dbReference type="GO" id="GO:0005886">
    <property type="term" value="C:plasma membrane"/>
    <property type="evidence" value="ECO:0007669"/>
    <property type="project" value="UniProtKB-SubCell"/>
</dbReference>
<feature type="region of interest" description="Disordered" evidence="15">
    <location>
        <begin position="615"/>
        <end position="639"/>
    </location>
</feature>
<dbReference type="SUPFAM" id="SSF109715">
    <property type="entry name" value="DEK C-terminal domain"/>
    <property type="match status" value="1"/>
</dbReference>
<dbReference type="EC" id="2.4.1.16" evidence="2"/>
<evidence type="ECO:0000256" key="8">
    <source>
        <dbReference type="ARBA" id="ARBA00023123"/>
    </source>
</evidence>
<dbReference type="PROSITE" id="PS51998">
    <property type="entry name" value="DEK_C"/>
    <property type="match status" value="1"/>
</dbReference>
<dbReference type="InterPro" id="IPR036961">
    <property type="entry name" value="Kinesin_motor_dom_sf"/>
</dbReference>
<name>A0A067S954_GALM3</name>
<evidence type="ECO:0000256" key="13">
    <source>
        <dbReference type="ARBA" id="ARBA00048014"/>
    </source>
</evidence>
<feature type="domain" description="Myosin motor" evidence="17">
    <location>
        <begin position="16"/>
        <end position="772"/>
    </location>
</feature>
<dbReference type="InterPro" id="IPR029044">
    <property type="entry name" value="Nucleotide-diphossugar_trans"/>
</dbReference>
<protein>
    <recommendedName>
        <fullName evidence="2">chitin synthase</fullName>
        <ecNumber evidence="2">2.4.1.16</ecNumber>
    </recommendedName>
</protein>
<feature type="compositionally biased region" description="Polar residues" evidence="15">
    <location>
        <begin position="1809"/>
        <end position="1818"/>
    </location>
</feature>
<evidence type="ECO:0000256" key="12">
    <source>
        <dbReference type="ARBA" id="ARBA00023203"/>
    </source>
</evidence>
<dbReference type="GO" id="GO:0006031">
    <property type="term" value="P:chitin biosynthetic process"/>
    <property type="evidence" value="ECO:0007669"/>
    <property type="project" value="TreeGrafter"/>
</dbReference>
<keyword evidence="12 14" id="KW-0009">Actin-binding</keyword>
<evidence type="ECO:0000259" key="18">
    <source>
        <dbReference type="PROSITE" id="PS51998"/>
    </source>
</evidence>
<dbReference type="GO" id="GO:0004100">
    <property type="term" value="F:chitin synthase activity"/>
    <property type="evidence" value="ECO:0007669"/>
    <property type="project" value="UniProtKB-EC"/>
</dbReference>
<comment type="subcellular location">
    <subcellularLocation>
        <location evidence="1">Cell membrane</location>
        <topology evidence="1">Multi-pass membrane protein</topology>
    </subcellularLocation>
</comment>
<keyword evidence="4" id="KW-0328">Glycosyltransferase</keyword>
<evidence type="ECO:0000256" key="14">
    <source>
        <dbReference type="PROSITE-ProRule" id="PRU00782"/>
    </source>
</evidence>
<keyword evidence="8 14" id="KW-0518">Myosin</keyword>
<evidence type="ECO:0000256" key="5">
    <source>
        <dbReference type="ARBA" id="ARBA00022679"/>
    </source>
</evidence>
<dbReference type="InterPro" id="IPR001609">
    <property type="entry name" value="Myosin_head_motor_dom-like"/>
</dbReference>
<evidence type="ECO:0000256" key="9">
    <source>
        <dbReference type="ARBA" id="ARBA00023136"/>
    </source>
</evidence>
<keyword evidence="10 14" id="KW-0505">Motor protein</keyword>
<dbReference type="InterPro" id="IPR036037">
    <property type="entry name" value="MYSc_Myo17"/>
</dbReference>
<evidence type="ECO:0000256" key="3">
    <source>
        <dbReference type="ARBA" id="ARBA00022475"/>
    </source>
</evidence>
<dbReference type="Gene3D" id="1.20.58.530">
    <property type="match status" value="1"/>
</dbReference>
<reference evidence="20" key="1">
    <citation type="journal article" date="2014" name="Proc. Natl. Acad. Sci. U.S.A.">
        <title>Extensive sampling of basidiomycete genomes demonstrates inadequacy of the white-rot/brown-rot paradigm for wood decay fungi.</title>
        <authorList>
            <person name="Riley R."/>
            <person name="Salamov A.A."/>
            <person name="Brown D.W."/>
            <person name="Nagy L.G."/>
            <person name="Floudas D."/>
            <person name="Held B.W."/>
            <person name="Levasseur A."/>
            <person name="Lombard V."/>
            <person name="Morin E."/>
            <person name="Otillar R."/>
            <person name="Lindquist E.A."/>
            <person name="Sun H."/>
            <person name="LaButti K.M."/>
            <person name="Schmutz J."/>
            <person name="Jabbour D."/>
            <person name="Luo H."/>
            <person name="Baker S.E."/>
            <person name="Pisabarro A.G."/>
            <person name="Walton J.D."/>
            <person name="Blanchette R.A."/>
            <person name="Henrissat B."/>
            <person name="Martin F."/>
            <person name="Cullen D."/>
            <person name="Hibbett D.S."/>
            <person name="Grigoriev I.V."/>
        </authorList>
    </citation>
    <scope>NUCLEOTIDE SEQUENCE [LARGE SCALE GENOMIC DNA]</scope>
    <source>
        <strain evidence="20">CBS 339.88</strain>
    </source>
</reference>
<keyword evidence="14" id="KW-0067">ATP-binding</keyword>
<evidence type="ECO:0000256" key="11">
    <source>
        <dbReference type="ARBA" id="ARBA00023180"/>
    </source>
</evidence>
<evidence type="ECO:0000256" key="15">
    <source>
        <dbReference type="SAM" id="MobiDB-lite"/>
    </source>
</evidence>
<proteinExistence type="inferred from homology"/>
<evidence type="ECO:0000256" key="4">
    <source>
        <dbReference type="ARBA" id="ARBA00022676"/>
    </source>
</evidence>
<dbReference type="GO" id="GO:0016459">
    <property type="term" value="C:myosin complex"/>
    <property type="evidence" value="ECO:0007669"/>
    <property type="project" value="UniProtKB-KW"/>
</dbReference>
<evidence type="ECO:0000256" key="16">
    <source>
        <dbReference type="SAM" id="Phobius"/>
    </source>
</evidence>
<dbReference type="CDD" id="cd14879">
    <property type="entry name" value="MYSc_Myo17"/>
    <property type="match status" value="1"/>
</dbReference>
<keyword evidence="9 16" id="KW-0472">Membrane</keyword>
<feature type="transmembrane region" description="Helical" evidence="16">
    <location>
        <begin position="928"/>
        <end position="947"/>
    </location>
</feature>
<evidence type="ECO:0000256" key="6">
    <source>
        <dbReference type="ARBA" id="ARBA00022692"/>
    </source>
</evidence>
<comment type="similarity">
    <text evidence="14">Belongs to the TRAFAC class myosin-kinesin ATPase superfamily. Myosin family.</text>
</comment>